<dbReference type="EMBL" id="JACHJH010000006">
    <property type="protein sequence ID" value="MBB4895124.1"/>
    <property type="molecule type" value="Genomic_DNA"/>
</dbReference>
<dbReference type="CDD" id="cd16962">
    <property type="entry name" value="RuvC"/>
    <property type="match status" value="1"/>
</dbReference>
<dbReference type="InterPro" id="IPR002176">
    <property type="entry name" value="X-over_junc_endoDNase_RuvC"/>
</dbReference>
<comment type="caution">
    <text evidence="15">The sequence shown here is derived from an EMBL/GenBank/DDBJ whole genome shotgun (WGS) entry which is preliminary data.</text>
</comment>
<feature type="binding site" evidence="13">
    <location>
        <position position="75"/>
    </location>
    <ligand>
        <name>Mg(2+)</name>
        <dbReference type="ChEBI" id="CHEBI:18420"/>
        <label>2</label>
    </ligand>
</feature>
<evidence type="ECO:0000256" key="3">
    <source>
        <dbReference type="ARBA" id="ARBA00022722"/>
    </source>
</evidence>
<evidence type="ECO:0000256" key="14">
    <source>
        <dbReference type="NCBIfam" id="TIGR00228"/>
    </source>
</evidence>
<dbReference type="FunFam" id="3.30.420.10:FF:000002">
    <property type="entry name" value="Crossover junction endodeoxyribonuclease RuvC"/>
    <property type="match status" value="1"/>
</dbReference>
<evidence type="ECO:0000256" key="1">
    <source>
        <dbReference type="ARBA" id="ARBA00009518"/>
    </source>
</evidence>
<dbReference type="GO" id="GO:0006310">
    <property type="term" value="P:DNA recombination"/>
    <property type="evidence" value="ECO:0007669"/>
    <property type="project" value="UniProtKB-UniRule"/>
</dbReference>
<proteinExistence type="inferred from homology"/>
<dbReference type="AlphaFoldDB" id="A0A7W7LRZ4"/>
<evidence type="ECO:0000256" key="12">
    <source>
        <dbReference type="ARBA" id="ARBA00029354"/>
    </source>
</evidence>
<keyword evidence="9 13" id="KW-0238">DNA-binding</keyword>
<feature type="active site" evidence="13">
    <location>
        <position position="148"/>
    </location>
</feature>
<keyword evidence="11 13" id="KW-0234">DNA repair</keyword>
<feature type="binding site" evidence="13">
    <location>
        <position position="14"/>
    </location>
    <ligand>
        <name>Mg(2+)</name>
        <dbReference type="ChEBI" id="CHEBI:18420"/>
        <label>1</label>
    </ligand>
</feature>
<comment type="subunit">
    <text evidence="13">Homodimer which binds Holliday junction (HJ) DNA. The HJ becomes 2-fold symmetrical on binding to RuvC with unstacked arms; it has a different conformation from HJ DNA in complex with RuvA. In the full resolvosome a probable DNA-RuvA(4)-RuvB(12)-RuvC(2) complex forms which resolves the HJ.</text>
</comment>
<comment type="subcellular location">
    <subcellularLocation>
        <location evidence="13">Cytoplasm</location>
    </subcellularLocation>
</comment>
<keyword evidence="10 13" id="KW-0233">DNA recombination</keyword>
<dbReference type="GO" id="GO:0006281">
    <property type="term" value="P:DNA repair"/>
    <property type="evidence" value="ECO:0007669"/>
    <property type="project" value="UniProtKB-UniRule"/>
</dbReference>
<dbReference type="SUPFAM" id="SSF53098">
    <property type="entry name" value="Ribonuclease H-like"/>
    <property type="match status" value="1"/>
</dbReference>
<dbReference type="InterPro" id="IPR012337">
    <property type="entry name" value="RNaseH-like_sf"/>
</dbReference>
<evidence type="ECO:0000256" key="4">
    <source>
        <dbReference type="ARBA" id="ARBA00022723"/>
    </source>
</evidence>
<reference evidence="15 16" key="1">
    <citation type="submission" date="2020-08" db="EMBL/GenBank/DDBJ databases">
        <title>Genomic Encyclopedia of Type Strains, Phase III (KMG-III): the genomes of soil and plant-associated and newly described type strains.</title>
        <authorList>
            <person name="Whitman W."/>
        </authorList>
    </citation>
    <scope>NUCLEOTIDE SEQUENCE [LARGE SCALE GENOMIC DNA]</scope>
    <source>
        <strain evidence="15 16">CECT 3266</strain>
    </source>
</reference>
<keyword evidence="5 13" id="KW-0255">Endonuclease</keyword>
<keyword evidence="7 13" id="KW-0378">Hydrolase</keyword>
<dbReference type="EC" id="3.1.21.10" evidence="13 14"/>
<comment type="similarity">
    <text evidence="1 13">Belongs to the RuvC family.</text>
</comment>
<evidence type="ECO:0000256" key="8">
    <source>
        <dbReference type="ARBA" id="ARBA00022842"/>
    </source>
</evidence>
<feature type="active site" evidence="13">
    <location>
        <position position="14"/>
    </location>
</feature>
<keyword evidence="3 13" id="KW-0540">Nuclease</keyword>
<evidence type="ECO:0000256" key="2">
    <source>
        <dbReference type="ARBA" id="ARBA00022490"/>
    </source>
</evidence>
<comment type="catalytic activity">
    <reaction evidence="12 13">
        <text>Endonucleolytic cleavage at a junction such as a reciprocal single-stranded crossover between two homologous DNA duplexes (Holliday junction).</text>
        <dbReference type="EC" id="3.1.21.10"/>
    </reaction>
</comment>
<feature type="active site" evidence="13">
    <location>
        <position position="75"/>
    </location>
</feature>
<name>A0A7W7LRZ4_9ACTN</name>
<dbReference type="PRINTS" id="PR00696">
    <property type="entry name" value="RSOLVASERUVC"/>
</dbReference>
<protein>
    <recommendedName>
        <fullName evidence="13 14">Crossover junction endodeoxyribonuclease RuvC</fullName>
        <ecNumber evidence="13 14">3.1.21.10</ecNumber>
    </recommendedName>
    <alternativeName>
        <fullName evidence="13">Holliday junction nuclease RuvC</fullName>
    </alternativeName>
    <alternativeName>
        <fullName evidence="13">Holliday junction resolvase RuvC</fullName>
    </alternativeName>
</protein>
<evidence type="ECO:0000256" key="11">
    <source>
        <dbReference type="ARBA" id="ARBA00023204"/>
    </source>
</evidence>
<evidence type="ECO:0000256" key="10">
    <source>
        <dbReference type="ARBA" id="ARBA00023172"/>
    </source>
</evidence>
<evidence type="ECO:0000256" key="5">
    <source>
        <dbReference type="ARBA" id="ARBA00022759"/>
    </source>
</evidence>
<dbReference type="PANTHER" id="PTHR30194">
    <property type="entry name" value="CROSSOVER JUNCTION ENDODEOXYRIBONUCLEASE RUVC"/>
    <property type="match status" value="1"/>
</dbReference>
<dbReference type="PANTHER" id="PTHR30194:SF3">
    <property type="entry name" value="CROSSOVER JUNCTION ENDODEOXYRIBONUCLEASE RUVC"/>
    <property type="match status" value="1"/>
</dbReference>
<evidence type="ECO:0000313" key="16">
    <source>
        <dbReference type="Proteomes" id="UP000556084"/>
    </source>
</evidence>
<keyword evidence="16" id="KW-1185">Reference proteome</keyword>
<dbReference type="PROSITE" id="PS01321">
    <property type="entry name" value="RUVC"/>
    <property type="match status" value="1"/>
</dbReference>
<organism evidence="15 16">
    <name type="scientific">Streptomyces olivoverticillatus</name>
    <dbReference type="NCBI Taxonomy" id="66427"/>
    <lineage>
        <taxon>Bacteria</taxon>
        <taxon>Bacillati</taxon>
        <taxon>Actinomycetota</taxon>
        <taxon>Actinomycetes</taxon>
        <taxon>Kitasatosporales</taxon>
        <taxon>Streptomycetaceae</taxon>
        <taxon>Streptomyces</taxon>
    </lineage>
</organism>
<dbReference type="InterPro" id="IPR020563">
    <property type="entry name" value="X-over_junc_endoDNase_Mg_BS"/>
</dbReference>
<dbReference type="GO" id="GO:0000287">
    <property type="term" value="F:magnesium ion binding"/>
    <property type="evidence" value="ECO:0007669"/>
    <property type="project" value="UniProtKB-UniRule"/>
</dbReference>
<feature type="binding site" evidence="13">
    <location>
        <position position="148"/>
    </location>
    <ligand>
        <name>Mg(2+)</name>
        <dbReference type="ChEBI" id="CHEBI:18420"/>
        <label>1</label>
    </ligand>
</feature>
<dbReference type="Pfam" id="PF02075">
    <property type="entry name" value="RuvC"/>
    <property type="match status" value="1"/>
</dbReference>
<dbReference type="InterPro" id="IPR036397">
    <property type="entry name" value="RNaseH_sf"/>
</dbReference>
<evidence type="ECO:0000256" key="7">
    <source>
        <dbReference type="ARBA" id="ARBA00022801"/>
    </source>
</evidence>
<keyword evidence="8 13" id="KW-0460">Magnesium</keyword>
<evidence type="ECO:0000256" key="6">
    <source>
        <dbReference type="ARBA" id="ARBA00022763"/>
    </source>
</evidence>
<dbReference type="Proteomes" id="UP000556084">
    <property type="component" value="Unassembled WGS sequence"/>
</dbReference>
<dbReference type="GO" id="GO:0005737">
    <property type="term" value="C:cytoplasm"/>
    <property type="evidence" value="ECO:0007669"/>
    <property type="project" value="UniProtKB-SubCell"/>
</dbReference>
<dbReference type="NCBIfam" id="TIGR00228">
    <property type="entry name" value="ruvC"/>
    <property type="match status" value="1"/>
</dbReference>
<evidence type="ECO:0000256" key="13">
    <source>
        <dbReference type="HAMAP-Rule" id="MF_00034"/>
    </source>
</evidence>
<dbReference type="GO" id="GO:0048476">
    <property type="term" value="C:Holliday junction resolvase complex"/>
    <property type="evidence" value="ECO:0007669"/>
    <property type="project" value="UniProtKB-UniRule"/>
</dbReference>
<dbReference type="GO" id="GO:0008821">
    <property type="term" value="F:crossover junction DNA endonuclease activity"/>
    <property type="evidence" value="ECO:0007669"/>
    <property type="project" value="UniProtKB-UniRule"/>
</dbReference>
<comment type="cofactor">
    <cofactor evidence="13">
        <name>Mg(2+)</name>
        <dbReference type="ChEBI" id="CHEBI:18420"/>
    </cofactor>
    <text evidence="13">Binds 2 Mg(2+) ion per subunit.</text>
</comment>
<comment type="function">
    <text evidence="13">The RuvA-RuvB-RuvC complex processes Holliday junction (HJ) DNA during genetic recombination and DNA repair. Endonuclease that resolves HJ intermediates. Cleaves cruciform DNA by making single-stranded nicks across the HJ at symmetrical positions within the homologous arms, yielding a 5'-phosphate and a 3'-hydroxyl group; requires a central core of homology in the junction. The consensus cleavage sequence is 5'-(A/T)TT(C/G)-3'. Cleavage occurs on the 3'-side of the TT dinucleotide at the point of strand exchange. HJ branch migration catalyzed by RuvA-RuvB allows RuvC to scan DNA until it finds its consensus sequence, where it cleaves and resolves the cruciform DNA.</text>
</comment>
<dbReference type="GO" id="GO:0003677">
    <property type="term" value="F:DNA binding"/>
    <property type="evidence" value="ECO:0007669"/>
    <property type="project" value="UniProtKB-KW"/>
</dbReference>
<accession>A0A7W7LRZ4</accession>
<dbReference type="Gene3D" id="3.30.420.10">
    <property type="entry name" value="Ribonuclease H-like superfamily/Ribonuclease H"/>
    <property type="match status" value="1"/>
</dbReference>
<evidence type="ECO:0000313" key="15">
    <source>
        <dbReference type="EMBL" id="MBB4895124.1"/>
    </source>
</evidence>
<keyword evidence="2 13" id="KW-0963">Cytoplasm</keyword>
<evidence type="ECO:0000256" key="9">
    <source>
        <dbReference type="ARBA" id="ARBA00023125"/>
    </source>
</evidence>
<keyword evidence="6 13" id="KW-0227">DNA damage</keyword>
<gene>
    <name evidence="13" type="primary">ruvC</name>
    <name evidence="15" type="ORF">FHS39_004191</name>
</gene>
<keyword evidence="4 13" id="KW-0479">Metal-binding</keyword>
<sequence length="190" mass="20058">MIEGRGAMRVLGVDPGLTRCGVGVVEGVAGRPLRMVGVGVVRTPAEADTADRLVLIERGIEQWLDEHRPEFVAVERVFSQHNVSTVMGTAQASAVAMLCAARRGLPVALHTPSEVKAAVTGSGRADKAQVGSMVTRLLRLDAPPKPADAADALALAICHIWRAPAANRLQEAVAAQRRTAVPVRLPKGTR</sequence>
<dbReference type="HAMAP" id="MF_00034">
    <property type="entry name" value="RuvC"/>
    <property type="match status" value="1"/>
</dbReference>